<evidence type="ECO:0000313" key="1">
    <source>
        <dbReference type="EMBL" id="GAA5176077.1"/>
    </source>
</evidence>
<evidence type="ECO:0000313" key="2">
    <source>
        <dbReference type="Proteomes" id="UP001428817"/>
    </source>
</evidence>
<dbReference type="EMBL" id="BAABJP010000068">
    <property type="protein sequence ID" value="GAA5176077.1"/>
    <property type="molecule type" value="Genomic_DNA"/>
</dbReference>
<gene>
    <name evidence="1" type="ORF">GCM10023321_83570</name>
</gene>
<comment type="caution">
    <text evidence="1">The sequence shown here is derived from an EMBL/GenBank/DDBJ whole genome shotgun (WGS) entry which is preliminary data.</text>
</comment>
<dbReference type="InterPro" id="IPR012545">
    <property type="entry name" value="DUF1697"/>
</dbReference>
<sequence>MSARTGPVAAWHTPPVARAVVFYRNMNLGHRNSPVRQVLERVLEEAGAESARSFQTNGTVLVEAADPRAVADRAAAGLQAACGYREVAFVRPFQQLVAILDREPFAGLTDERTYRETFTFLDDAPEFGAPLPWTNKRGDLEIISVADGVALSLVRDIGGRTGDPTSELEARLGVPATTRTLGTIQRLVKAYR</sequence>
<dbReference type="SUPFAM" id="SSF160379">
    <property type="entry name" value="SP0830-like"/>
    <property type="match status" value="1"/>
</dbReference>
<protein>
    <recommendedName>
        <fullName evidence="3">DUF1697 domain-containing protein</fullName>
    </recommendedName>
</protein>
<accession>A0ABP9RER1</accession>
<dbReference type="Proteomes" id="UP001428817">
    <property type="component" value="Unassembled WGS sequence"/>
</dbReference>
<organism evidence="1 2">
    <name type="scientific">Pseudonocardia eucalypti</name>
    <dbReference type="NCBI Taxonomy" id="648755"/>
    <lineage>
        <taxon>Bacteria</taxon>
        <taxon>Bacillati</taxon>
        <taxon>Actinomycetota</taxon>
        <taxon>Actinomycetes</taxon>
        <taxon>Pseudonocardiales</taxon>
        <taxon>Pseudonocardiaceae</taxon>
        <taxon>Pseudonocardia</taxon>
    </lineage>
</organism>
<dbReference type="Gene3D" id="3.30.70.1280">
    <property type="entry name" value="SP0830-like domains"/>
    <property type="match status" value="1"/>
</dbReference>
<dbReference type="Pfam" id="PF08002">
    <property type="entry name" value="DUF1697"/>
    <property type="match status" value="1"/>
</dbReference>
<evidence type="ECO:0008006" key="3">
    <source>
        <dbReference type="Google" id="ProtNLM"/>
    </source>
</evidence>
<reference evidence="2" key="1">
    <citation type="journal article" date="2019" name="Int. J. Syst. Evol. Microbiol.">
        <title>The Global Catalogue of Microorganisms (GCM) 10K type strain sequencing project: providing services to taxonomists for standard genome sequencing and annotation.</title>
        <authorList>
            <consortium name="The Broad Institute Genomics Platform"/>
            <consortium name="The Broad Institute Genome Sequencing Center for Infectious Disease"/>
            <person name="Wu L."/>
            <person name="Ma J."/>
        </authorList>
    </citation>
    <scope>NUCLEOTIDE SEQUENCE [LARGE SCALE GENOMIC DNA]</scope>
    <source>
        <strain evidence="2">JCM 18303</strain>
    </source>
</reference>
<keyword evidence="2" id="KW-1185">Reference proteome</keyword>
<name>A0ABP9RER1_9PSEU</name>
<proteinExistence type="predicted"/>